<keyword evidence="3" id="KW-1185">Reference proteome</keyword>
<dbReference type="Gene3D" id="1.10.340.30">
    <property type="entry name" value="Hypothetical protein, domain 2"/>
    <property type="match status" value="1"/>
</dbReference>
<dbReference type="OrthoDB" id="9807664at2"/>
<evidence type="ECO:0000313" key="3">
    <source>
        <dbReference type="Proteomes" id="UP000286678"/>
    </source>
</evidence>
<dbReference type="InterPro" id="IPR011257">
    <property type="entry name" value="DNA_glycosylase"/>
</dbReference>
<dbReference type="AlphaFoldDB" id="A0A432XDY1"/>
<dbReference type="Proteomes" id="UP000286678">
    <property type="component" value="Unassembled WGS sequence"/>
</dbReference>
<dbReference type="RefSeq" id="WP_126834329.1">
    <property type="nucleotide sequence ID" value="NZ_PIPT01000007.1"/>
</dbReference>
<feature type="binding site" evidence="1">
    <location>
        <position position="182"/>
    </location>
    <ligand>
        <name>Zn(2+)</name>
        <dbReference type="ChEBI" id="CHEBI:29105"/>
    </ligand>
</feature>
<dbReference type="GO" id="GO:0046872">
    <property type="term" value="F:metal ion binding"/>
    <property type="evidence" value="ECO:0007669"/>
    <property type="project" value="UniProtKB-KW"/>
</dbReference>
<dbReference type="GO" id="GO:0008725">
    <property type="term" value="F:DNA-3-methyladenine glycosylase activity"/>
    <property type="evidence" value="ECO:0007669"/>
    <property type="project" value="InterPro"/>
</dbReference>
<dbReference type="InterPro" id="IPR005019">
    <property type="entry name" value="Adenine_glyco"/>
</dbReference>
<dbReference type="SUPFAM" id="SSF48150">
    <property type="entry name" value="DNA-glycosylase"/>
    <property type="match status" value="1"/>
</dbReference>
<dbReference type="GO" id="GO:0006284">
    <property type="term" value="P:base-excision repair"/>
    <property type="evidence" value="ECO:0007669"/>
    <property type="project" value="InterPro"/>
</dbReference>
<feature type="binding site" evidence="1">
    <location>
        <position position="8"/>
    </location>
    <ligand>
        <name>Zn(2+)</name>
        <dbReference type="ChEBI" id="CHEBI:29105"/>
    </ligand>
</feature>
<gene>
    <name evidence="2" type="ORF">CWE21_10135</name>
</gene>
<feature type="binding site" evidence="1">
    <location>
        <position position="178"/>
    </location>
    <ligand>
        <name>Zn(2+)</name>
        <dbReference type="ChEBI" id="CHEBI:29105"/>
    </ligand>
</feature>
<evidence type="ECO:0000256" key="1">
    <source>
        <dbReference type="PIRSR" id="PIRSR605019-1"/>
    </source>
</evidence>
<reference evidence="3" key="1">
    <citation type="journal article" date="2018" name="Front. Microbiol.">
        <title>Genome-Based Analysis Reveals the Taxonomy and Diversity of the Family Idiomarinaceae.</title>
        <authorList>
            <person name="Liu Y."/>
            <person name="Lai Q."/>
            <person name="Shao Z."/>
        </authorList>
    </citation>
    <scope>NUCLEOTIDE SEQUENCE [LARGE SCALE GENOMIC DNA]</scope>
    <source>
        <strain evidence="3">SW15</strain>
    </source>
</reference>
<dbReference type="Pfam" id="PF03352">
    <property type="entry name" value="Adenine_glyco"/>
    <property type="match status" value="1"/>
</dbReference>
<comment type="caution">
    <text evidence="2">The sequence shown here is derived from an EMBL/GenBank/DDBJ whole genome shotgun (WGS) entry which is preliminary data.</text>
</comment>
<protein>
    <submittedName>
        <fullName evidence="2">DNA-3-methyladenine glycosylase I</fullName>
    </submittedName>
</protein>
<accession>A0A432XDY1</accession>
<evidence type="ECO:0000313" key="2">
    <source>
        <dbReference type="EMBL" id="RUO46951.1"/>
    </source>
</evidence>
<feature type="binding site" evidence="1">
    <location>
        <position position="21"/>
    </location>
    <ligand>
        <name>Zn(2+)</name>
        <dbReference type="ChEBI" id="CHEBI:29105"/>
    </ligand>
</feature>
<dbReference type="EMBL" id="PIPT01000007">
    <property type="protein sequence ID" value="RUO46951.1"/>
    <property type="molecule type" value="Genomic_DNA"/>
</dbReference>
<name>A0A432XDY1_9GAMM</name>
<keyword evidence="1" id="KW-0479">Metal-binding</keyword>
<keyword evidence="1" id="KW-0862">Zinc</keyword>
<dbReference type="PANTHER" id="PTHR30037:SF4">
    <property type="entry name" value="DNA-3-METHYLADENINE GLYCOSYLASE I"/>
    <property type="match status" value="1"/>
</dbReference>
<proteinExistence type="predicted"/>
<dbReference type="PANTHER" id="PTHR30037">
    <property type="entry name" value="DNA-3-METHYLADENINE GLYCOSYLASE 1"/>
    <property type="match status" value="1"/>
</dbReference>
<dbReference type="InterPro" id="IPR052891">
    <property type="entry name" value="DNA-3mA_glycosylase"/>
</dbReference>
<sequence length="204" mass="23438">MQDDIQRCSWCGSDPQYMHYHDTVWGRPVADSQELFAKLCLDGQQAGLSWITILRKQANYEKAYCDFDPEKIVQLPESYKDELMQNAGIIRNRLKVESIFKNARAYLELREKGVAFNDFLWQFSDGTPRIFARQGADIPTSDEVSDTMAKALKKAGFSFVGTTICYAFMQAVGMVNDHVVHCHCYDEVCREMRDFSLTAREHHG</sequence>
<organism evidence="2 3">
    <name type="scientific">Pseudidiomarina aquimaris</name>
    <dbReference type="NCBI Taxonomy" id="641841"/>
    <lineage>
        <taxon>Bacteria</taxon>
        <taxon>Pseudomonadati</taxon>
        <taxon>Pseudomonadota</taxon>
        <taxon>Gammaproteobacteria</taxon>
        <taxon>Alteromonadales</taxon>
        <taxon>Idiomarinaceae</taxon>
        <taxon>Pseudidiomarina</taxon>
    </lineage>
</organism>